<keyword evidence="1" id="KW-0732">Signal</keyword>
<dbReference type="RefSeq" id="WP_255390137.1">
    <property type="nucleotide sequence ID" value="NZ_CP101508.1"/>
</dbReference>
<proteinExistence type="predicted"/>
<feature type="signal peptide" evidence="1">
    <location>
        <begin position="1"/>
        <end position="21"/>
    </location>
</feature>
<evidence type="ECO:0000256" key="1">
    <source>
        <dbReference type="SAM" id="SignalP"/>
    </source>
</evidence>
<dbReference type="EMBL" id="CP101508">
    <property type="protein sequence ID" value="UTV28817.1"/>
    <property type="molecule type" value="Genomic_DNA"/>
</dbReference>
<dbReference type="Proteomes" id="UP001057998">
    <property type="component" value="Chromosome 1"/>
</dbReference>
<protein>
    <submittedName>
        <fullName evidence="2">DUF4198 domain-containing protein</fullName>
    </submittedName>
</protein>
<reference evidence="2" key="1">
    <citation type="submission" date="2022-07" db="EMBL/GenBank/DDBJ databases">
        <title>Genome sequencing of Photobacterium atrarenae GJH2-4.</title>
        <authorList>
            <person name="Park S.-J."/>
        </authorList>
    </citation>
    <scope>NUCLEOTIDE SEQUENCE</scope>
    <source>
        <strain evidence="2">GJH2-4</strain>
    </source>
</reference>
<name>A0ABY5GHY0_9GAMM</name>
<sequence length="103" mass="11268">MNKVQLVLAAATVTMSSAAFADIKISDRENGAWVTVTHEGAPAANATVSIVNLPQVRQKYKTDENGRVFLPISVTNSRSVKFRAVTQEGNVYSKFAFHADKKR</sequence>
<feature type="chain" id="PRO_5046329290" evidence="1">
    <location>
        <begin position="22"/>
        <end position="103"/>
    </location>
</feature>
<evidence type="ECO:0000313" key="2">
    <source>
        <dbReference type="EMBL" id="UTV28817.1"/>
    </source>
</evidence>
<organism evidence="2 3">
    <name type="scientific">Photobacterium atrarenae</name>
    <dbReference type="NCBI Taxonomy" id="865757"/>
    <lineage>
        <taxon>Bacteria</taxon>
        <taxon>Pseudomonadati</taxon>
        <taxon>Pseudomonadota</taxon>
        <taxon>Gammaproteobacteria</taxon>
        <taxon>Vibrionales</taxon>
        <taxon>Vibrionaceae</taxon>
        <taxon>Photobacterium</taxon>
    </lineage>
</organism>
<accession>A0ABY5GHY0</accession>
<evidence type="ECO:0000313" key="3">
    <source>
        <dbReference type="Proteomes" id="UP001057998"/>
    </source>
</evidence>
<gene>
    <name evidence="2" type="ORF">NNL38_06130</name>
</gene>
<keyword evidence="3" id="KW-1185">Reference proteome</keyword>